<dbReference type="GO" id="GO:0043565">
    <property type="term" value="F:sequence-specific DNA binding"/>
    <property type="evidence" value="ECO:0007669"/>
    <property type="project" value="TreeGrafter"/>
</dbReference>
<evidence type="ECO:0000313" key="7">
    <source>
        <dbReference type="Proteomes" id="UP000194204"/>
    </source>
</evidence>
<dbReference type="InterPro" id="IPR036388">
    <property type="entry name" value="WH-like_DNA-bd_sf"/>
</dbReference>
<gene>
    <name evidence="6" type="ORF">Xbed_01865</name>
</gene>
<dbReference type="OrthoDB" id="5526340at2"/>
<evidence type="ECO:0000256" key="3">
    <source>
        <dbReference type="ARBA" id="ARBA00023125"/>
    </source>
</evidence>
<evidence type="ECO:0000256" key="2">
    <source>
        <dbReference type="ARBA" id="ARBA00023015"/>
    </source>
</evidence>
<feature type="domain" description="HTH lysR-type" evidence="5">
    <location>
        <begin position="5"/>
        <end position="62"/>
    </location>
</feature>
<dbReference type="PANTHER" id="PTHR30537:SF74">
    <property type="entry name" value="HTH-TYPE TRANSCRIPTIONAL REGULATOR TRPI"/>
    <property type="match status" value="1"/>
</dbReference>
<organism evidence="6 7">
    <name type="scientific">Xenorhabdus beddingii</name>
    <dbReference type="NCBI Taxonomy" id="40578"/>
    <lineage>
        <taxon>Bacteria</taxon>
        <taxon>Pseudomonadati</taxon>
        <taxon>Pseudomonadota</taxon>
        <taxon>Gammaproteobacteria</taxon>
        <taxon>Enterobacterales</taxon>
        <taxon>Morganellaceae</taxon>
        <taxon>Xenorhabdus</taxon>
    </lineage>
</organism>
<dbReference type="EMBL" id="MUBK01000013">
    <property type="protein sequence ID" value="OTA19935.1"/>
    <property type="molecule type" value="Genomic_DNA"/>
</dbReference>
<evidence type="ECO:0000259" key="5">
    <source>
        <dbReference type="PROSITE" id="PS50931"/>
    </source>
</evidence>
<evidence type="ECO:0000256" key="4">
    <source>
        <dbReference type="ARBA" id="ARBA00023163"/>
    </source>
</evidence>
<sequence length="310" mass="35295">MKNLPSLNALRAFEAAARYQNLVKAAEELFVTQGAVSRQIRQLETDLGIALFERRNRGLFLTPAGERLKQVCQQVFGLLTLTIDGLQKTSQTTPLVVSCEPTIMMKWLIPKLMAFKSSHPEIEIHLVSGGGHIDFSRNSANLAIRRNDFLWNKRYAAELLGKEWIAPICLPDAENSVIANQPLTLLHTHTRPEAWNDWMSGAKHVIQKHHEHWFEHFYILLEAVMAGHGVGISSIYMVEQELSHQRISAPYGFIPDGSAYYLISPDSFEANEPQTLFLEWLKKEFRETHLKLSGFCRPRFNDSEQVTVSL</sequence>
<dbReference type="Gene3D" id="3.40.190.10">
    <property type="entry name" value="Periplasmic binding protein-like II"/>
    <property type="match status" value="2"/>
</dbReference>
<dbReference type="Proteomes" id="UP000194204">
    <property type="component" value="Unassembled WGS sequence"/>
</dbReference>
<dbReference type="Pfam" id="PF03466">
    <property type="entry name" value="LysR_substrate"/>
    <property type="match status" value="1"/>
</dbReference>
<comment type="similarity">
    <text evidence="1">Belongs to the LysR transcriptional regulatory family.</text>
</comment>
<evidence type="ECO:0000256" key="1">
    <source>
        <dbReference type="ARBA" id="ARBA00009437"/>
    </source>
</evidence>
<keyword evidence="4" id="KW-0804">Transcription</keyword>
<keyword evidence="3" id="KW-0238">DNA-binding</keyword>
<keyword evidence="2" id="KW-0805">Transcription regulation</keyword>
<dbReference type="GO" id="GO:0006351">
    <property type="term" value="P:DNA-templated transcription"/>
    <property type="evidence" value="ECO:0007669"/>
    <property type="project" value="TreeGrafter"/>
</dbReference>
<dbReference type="InterPro" id="IPR005119">
    <property type="entry name" value="LysR_subst-bd"/>
</dbReference>
<dbReference type="InterPro" id="IPR036390">
    <property type="entry name" value="WH_DNA-bd_sf"/>
</dbReference>
<dbReference type="Gene3D" id="1.10.10.10">
    <property type="entry name" value="Winged helix-like DNA-binding domain superfamily/Winged helix DNA-binding domain"/>
    <property type="match status" value="1"/>
</dbReference>
<dbReference type="SUPFAM" id="SSF46785">
    <property type="entry name" value="Winged helix' DNA-binding domain"/>
    <property type="match status" value="1"/>
</dbReference>
<dbReference type="GO" id="GO:0003700">
    <property type="term" value="F:DNA-binding transcription factor activity"/>
    <property type="evidence" value="ECO:0007669"/>
    <property type="project" value="InterPro"/>
</dbReference>
<accession>A0A1Y2SMA3</accession>
<evidence type="ECO:0000313" key="6">
    <source>
        <dbReference type="EMBL" id="OTA19935.1"/>
    </source>
</evidence>
<dbReference type="SUPFAM" id="SSF53850">
    <property type="entry name" value="Periplasmic binding protein-like II"/>
    <property type="match status" value="1"/>
</dbReference>
<dbReference type="STRING" id="40578.Xbed_01865"/>
<keyword evidence="7" id="KW-1185">Reference proteome</keyword>
<name>A0A1Y2SMA3_9GAMM</name>
<reference evidence="6 7" key="1">
    <citation type="submission" date="2017-01" db="EMBL/GenBank/DDBJ databases">
        <title>Deconstructing symbiosis and pathogenesis requirements using a combined genomic-metabolomic approach.</title>
        <authorList>
            <person name="Tobias N.J."/>
            <person name="Wolff H."/>
            <person name="Djahanschiri B."/>
            <person name="Ebersberger I."/>
            <person name="Bode H.B."/>
        </authorList>
    </citation>
    <scope>NUCLEOTIDE SEQUENCE [LARGE SCALE GENOMIC DNA]</scope>
    <source>
        <strain evidence="6 7">DSM 4764</strain>
    </source>
</reference>
<dbReference type="InterPro" id="IPR000847">
    <property type="entry name" value="LysR_HTH_N"/>
</dbReference>
<dbReference type="InterPro" id="IPR058163">
    <property type="entry name" value="LysR-type_TF_proteobact-type"/>
</dbReference>
<dbReference type="PRINTS" id="PR00039">
    <property type="entry name" value="HTHLYSR"/>
</dbReference>
<comment type="caution">
    <text evidence="6">The sequence shown here is derived from an EMBL/GenBank/DDBJ whole genome shotgun (WGS) entry which is preliminary data.</text>
</comment>
<protein>
    <submittedName>
        <fullName evidence="6">LysR family transcriptional regulator</fullName>
    </submittedName>
</protein>
<dbReference type="Pfam" id="PF00126">
    <property type="entry name" value="HTH_1"/>
    <property type="match status" value="1"/>
</dbReference>
<dbReference type="PANTHER" id="PTHR30537">
    <property type="entry name" value="HTH-TYPE TRANSCRIPTIONAL REGULATOR"/>
    <property type="match status" value="1"/>
</dbReference>
<dbReference type="PROSITE" id="PS50931">
    <property type="entry name" value="HTH_LYSR"/>
    <property type="match status" value="1"/>
</dbReference>
<proteinExistence type="inferred from homology"/>
<dbReference type="FunFam" id="1.10.10.10:FF:000038">
    <property type="entry name" value="Glycine cleavage system transcriptional activator"/>
    <property type="match status" value="1"/>
</dbReference>
<dbReference type="AlphaFoldDB" id="A0A1Y2SMA3"/>
<dbReference type="RefSeq" id="WP_086112647.1">
    <property type="nucleotide sequence ID" value="NZ_CAWNHF010000035.1"/>
</dbReference>